<evidence type="ECO:0000256" key="5">
    <source>
        <dbReference type="SAM" id="MobiDB-lite"/>
    </source>
</evidence>
<dbReference type="InterPro" id="IPR016135">
    <property type="entry name" value="UBQ-conjugating_enzyme/RWD"/>
</dbReference>
<keyword evidence="3" id="KW-0548">Nucleotidyltransferase</keyword>
<protein>
    <recommendedName>
        <fullName evidence="6">UBC core domain-containing protein</fullName>
    </recommendedName>
</protein>
<keyword evidence="8" id="KW-1185">Reference proteome</keyword>
<evidence type="ECO:0000313" key="8">
    <source>
        <dbReference type="Proteomes" id="UP000799436"/>
    </source>
</evidence>
<dbReference type="PROSITE" id="PS50127">
    <property type="entry name" value="UBC_2"/>
    <property type="match status" value="1"/>
</dbReference>
<gene>
    <name evidence="7" type="ORF">EJ03DRAFT_330308</name>
</gene>
<dbReference type="EMBL" id="ML995875">
    <property type="protein sequence ID" value="KAF2766249.1"/>
    <property type="molecule type" value="Genomic_DNA"/>
</dbReference>
<dbReference type="Proteomes" id="UP000799436">
    <property type="component" value="Unassembled WGS sequence"/>
</dbReference>
<keyword evidence="1" id="KW-0328">Glycosyltransferase</keyword>
<keyword evidence="2" id="KW-0808">Transferase</keyword>
<dbReference type="GO" id="GO:0016779">
    <property type="term" value="F:nucleotidyltransferase activity"/>
    <property type="evidence" value="ECO:0007669"/>
    <property type="project" value="UniProtKB-KW"/>
</dbReference>
<evidence type="ECO:0000259" key="6">
    <source>
        <dbReference type="PROSITE" id="PS50127"/>
    </source>
</evidence>
<dbReference type="OrthoDB" id="109543at2759"/>
<dbReference type="Gene3D" id="3.10.110.10">
    <property type="entry name" value="Ubiquitin Conjugating Enzyme"/>
    <property type="match status" value="1"/>
</dbReference>
<feature type="region of interest" description="Disordered" evidence="5">
    <location>
        <begin position="906"/>
        <end position="926"/>
    </location>
</feature>
<name>A0A6G1L135_9PEZI</name>
<dbReference type="InterPro" id="IPR000608">
    <property type="entry name" value="UBC"/>
</dbReference>
<evidence type="ECO:0000313" key="7">
    <source>
        <dbReference type="EMBL" id="KAF2766249.1"/>
    </source>
</evidence>
<dbReference type="InterPro" id="IPR051838">
    <property type="entry name" value="ARTD_PARP"/>
</dbReference>
<dbReference type="Gene3D" id="3.90.228.10">
    <property type="match status" value="1"/>
</dbReference>
<evidence type="ECO:0000256" key="4">
    <source>
        <dbReference type="ARBA" id="ARBA00023027"/>
    </source>
</evidence>
<feature type="compositionally biased region" description="Low complexity" evidence="5">
    <location>
        <begin position="911"/>
        <end position="923"/>
    </location>
</feature>
<dbReference type="CDD" id="cd23802">
    <property type="entry name" value="UBCc_UBE2Q"/>
    <property type="match status" value="1"/>
</dbReference>
<evidence type="ECO:0000256" key="3">
    <source>
        <dbReference type="ARBA" id="ARBA00022695"/>
    </source>
</evidence>
<dbReference type="GO" id="GO:0003950">
    <property type="term" value="F:NAD+ poly-ADP-ribosyltransferase activity"/>
    <property type="evidence" value="ECO:0007669"/>
    <property type="project" value="InterPro"/>
</dbReference>
<keyword evidence="4" id="KW-0520">NAD</keyword>
<evidence type="ECO:0000256" key="1">
    <source>
        <dbReference type="ARBA" id="ARBA00022676"/>
    </source>
</evidence>
<organism evidence="7 8">
    <name type="scientific">Teratosphaeria nubilosa</name>
    <dbReference type="NCBI Taxonomy" id="161662"/>
    <lineage>
        <taxon>Eukaryota</taxon>
        <taxon>Fungi</taxon>
        <taxon>Dikarya</taxon>
        <taxon>Ascomycota</taxon>
        <taxon>Pezizomycotina</taxon>
        <taxon>Dothideomycetes</taxon>
        <taxon>Dothideomycetidae</taxon>
        <taxon>Mycosphaerellales</taxon>
        <taxon>Teratosphaeriaceae</taxon>
        <taxon>Teratosphaeria</taxon>
    </lineage>
</organism>
<proteinExistence type="predicted"/>
<dbReference type="InterPro" id="IPR012317">
    <property type="entry name" value="Poly(ADP-ribose)pol_cat_dom"/>
</dbReference>
<reference evidence="7" key="1">
    <citation type="journal article" date="2020" name="Stud. Mycol.">
        <title>101 Dothideomycetes genomes: a test case for predicting lifestyles and emergence of pathogens.</title>
        <authorList>
            <person name="Haridas S."/>
            <person name="Albert R."/>
            <person name="Binder M."/>
            <person name="Bloem J."/>
            <person name="Labutti K."/>
            <person name="Salamov A."/>
            <person name="Andreopoulos B."/>
            <person name="Baker S."/>
            <person name="Barry K."/>
            <person name="Bills G."/>
            <person name="Bluhm B."/>
            <person name="Cannon C."/>
            <person name="Castanera R."/>
            <person name="Culley D."/>
            <person name="Daum C."/>
            <person name="Ezra D."/>
            <person name="Gonzalez J."/>
            <person name="Henrissat B."/>
            <person name="Kuo A."/>
            <person name="Liang C."/>
            <person name="Lipzen A."/>
            <person name="Lutzoni F."/>
            <person name="Magnuson J."/>
            <person name="Mondo S."/>
            <person name="Nolan M."/>
            <person name="Ohm R."/>
            <person name="Pangilinan J."/>
            <person name="Park H.-J."/>
            <person name="Ramirez L."/>
            <person name="Alfaro M."/>
            <person name="Sun H."/>
            <person name="Tritt A."/>
            <person name="Yoshinaga Y."/>
            <person name="Zwiers L.-H."/>
            <person name="Turgeon B."/>
            <person name="Goodwin S."/>
            <person name="Spatafora J."/>
            <person name="Crous P."/>
            <person name="Grigoriev I."/>
        </authorList>
    </citation>
    <scope>NUCLEOTIDE SEQUENCE</scope>
    <source>
        <strain evidence="7">CBS 116005</strain>
    </source>
</reference>
<sequence>MPRRQFIIDLQKAQDGLLPLGIADLQQGEDDGQFQFAFTGNPGAPLDEPVLITAMIPDLAEYPKSHEYMVFCADDAPKSIAAAVGNLKGTSRKTVFELVDIVAASLLKLAPDHDGDLHMPDSQLDASDDEIDDYDEDDDDFYGSDHEAFDMDASKLTTPHSTAPANTVLKPADRGFRQRIRTDLVTAKKAGFKVGILGGLLAGFNAFVTVSIRISKLGISEEAMQAWQVSPNDYLILLIQYPNGYKTNEELSGIESHRQAANLAMRVCVSKKYKPTLQDAIKAFTTVKKNSRESLAKTDLPAPDDQTEDEALRETFISRPLRGLLEDRLLQLLRCRSHGMDWRGAEGYYLEAITAGRRETDGIPDKYFEPEPVNPALPDIVRADHYAENNTHPRSFPLVAMQFMLRHFVRCTEFCLVCHRQLGGDIQAIKPYVCDSGLCLYQYMTLGFGPSIEHEILAQPYVVDLLISFCYESSWARRLKDFPDGLALMAPPIDPAQIKAQDQYGTGDAYQREENKLVSPLPTFKVGFDRDNCELIFHERPEVCPVKRGDWIVLKELAADDDELHCRISDITYFPTLKLDEVIVTLRAFDVTAAAPHVTKAESATMPKALTPAATPKWSKASIQIYAQDFDQLDSGYKCHAICKLLQTLPTVTEMQEWLVKNRPSELRHWVERISPAAISLLRWIIASNRACIMQVDGNSGSTIASQERAYGMKDHMQFRFAMGAPDKEQRFINEVRNTTSRLGLPYPTLFAFHGSPIYNWHMIIREGLHYKNTDHGRAYGHGVYHAKDAAISVGYTGAYYRGAQSAMPSSWPNSVLHVKQALALNEIVNAPNEFVSANPYYVVQHLDWIQTRYLFVQCTPSIDNVKPKTDVKPANPHQQDPTRTPRGISDSIVIPASAIKSRKVVKEDSSASAKSSKGQGPLKKLKGLGGFLNPIKIDDDDDDSASQATDVEDLGLLFEDDPAPESDQEILEVVKKPKIGDTDFVPGTLDWSTLPVMPMPEYAVSSTTKHLMKELQKLAVIQNSSTLADSGWYIDVEKIENVYQWIVELHSFHTLDKDLKLVADMKKARVTSIVLEIRFNADFPFSPPYVRVIRPRCLPFNAGGGGHIVIGGAMCMELLTNTGWSSVSSMESVLMQIRLAMAEEPAARLDTRSRGDYGTAEAAEGYIRACQTHGWKVPPGFKEMAYGSAPGASAGAGKY</sequence>
<feature type="region of interest" description="Disordered" evidence="5">
    <location>
        <begin position="866"/>
        <end position="891"/>
    </location>
</feature>
<feature type="domain" description="UBC core" evidence="6">
    <location>
        <begin position="1007"/>
        <end position="1187"/>
    </location>
</feature>
<dbReference type="Pfam" id="PF00644">
    <property type="entry name" value="PARP"/>
    <property type="match status" value="1"/>
</dbReference>
<dbReference type="AlphaFoldDB" id="A0A6G1L135"/>
<evidence type="ECO:0000256" key="2">
    <source>
        <dbReference type="ARBA" id="ARBA00022679"/>
    </source>
</evidence>
<accession>A0A6G1L135</accession>
<dbReference type="PANTHER" id="PTHR21328">
    <property type="entry name" value="POLY ADP-RIBOSE POLYMERASE FAMILY, MEMBER PARP"/>
    <property type="match status" value="1"/>
</dbReference>
<dbReference type="SUPFAM" id="SSF54495">
    <property type="entry name" value="UBC-like"/>
    <property type="match status" value="1"/>
</dbReference>
<dbReference type="SUPFAM" id="SSF56399">
    <property type="entry name" value="ADP-ribosylation"/>
    <property type="match status" value="1"/>
</dbReference>